<sequence>MVLFNIKHNNLRAGIRANPGQFILQIMLVFFVGMTVGLERNVVPIIAKDEFHVGSFSVLFSFIVSFGIVKALLNLSSGVWSERWGRKPLLILGWVAAIPIPLMIIWAQSWLWVVIANIFLGINQGLTWTMTQTSKLDMAGEGERGLAASLNEWGGYFGVAVATMVTGYLAAVFGIRPVPFYFGLAVIAVALLVSVGLVKETLPYTRISRVSVSMPDGLGFYDVLKRVSWEDRNMFACSQAGLIEKFVDVMAWAAFPLFFFGSLGVDEIGIIVGAYGISWGFLQLAAGPVSDRIGRKRLIVAGMWICGIGVLLTVFGSGFYFWLFTATATGTGMALLYPTLIAAISDSSNPAWRASALGVYRMWRDSGYAFGAVIIGLSMDVFGIVSSFYITAILMIISGAVVAYTMKEAVPST</sequence>
<proteinExistence type="predicted"/>
<evidence type="ECO:0000256" key="5">
    <source>
        <dbReference type="ARBA" id="ARBA00022989"/>
    </source>
</evidence>
<dbReference type="PROSITE" id="PS50850">
    <property type="entry name" value="MFS"/>
    <property type="match status" value="1"/>
</dbReference>
<feature type="transmembrane region" description="Helical" evidence="7">
    <location>
        <begin position="242"/>
        <end position="262"/>
    </location>
</feature>
<feature type="transmembrane region" description="Helical" evidence="7">
    <location>
        <begin position="388"/>
        <end position="406"/>
    </location>
</feature>
<feature type="transmembrane region" description="Helical" evidence="7">
    <location>
        <begin position="112"/>
        <end position="132"/>
    </location>
</feature>
<feature type="domain" description="Major facilitator superfamily (MFS) profile" evidence="8">
    <location>
        <begin position="21"/>
        <end position="410"/>
    </location>
</feature>
<keyword evidence="6 7" id="KW-0472">Membrane</keyword>
<evidence type="ECO:0000259" key="8">
    <source>
        <dbReference type="PROSITE" id="PS50850"/>
    </source>
</evidence>
<dbReference type="AlphaFoldDB" id="A0A284VM81"/>
<evidence type="ECO:0000256" key="3">
    <source>
        <dbReference type="ARBA" id="ARBA00022475"/>
    </source>
</evidence>
<dbReference type="RefSeq" id="WP_096204697.1">
    <property type="nucleotide sequence ID" value="NZ_FZMP01000088.1"/>
</dbReference>
<dbReference type="Gene3D" id="1.20.1250.20">
    <property type="entry name" value="MFS general substrate transporter like domains"/>
    <property type="match status" value="2"/>
</dbReference>
<feature type="transmembrane region" description="Helical" evidence="7">
    <location>
        <begin position="298"/>
        <end position="315"/>
    </location>
</feature>
<keyword evidence="3" id="KW-1003">Cell membrane</keyword>
<dbReference type="GO" id="GO:0022857">
    <property type="term" value="F:transmembrane transporter activity"/>
    <property type="evidence" value="ECO:0007669"/>
    <property type="project" value="InterPro"/>
</dbReference>
<protein>
    <submittedName>
        <fullName evidence="9">Major facilitator superfamily protein</fullName>
    </submittedName>
</protein>
<dbReference type="InterPro" id="IPR005829">
    <property type="entry name" value="Sugar_transporter_CS"/>
</dbReference>
<keyword evidence="2" id="KW-0813">Transport</keyword>
<dbReference type="PROSITE" id="PS00216">
    <property type="entry name" value="SUGAR_TRANSPORT_1"/>
    <property type="match status" value="2"/>
</dbReference>
<dbReference type="PANTHER" id="PTHR23517:SF3">
    <property type="entry name" value="INTEGRAL MEMBRANE TRANSPORT PROTEIN"/>
    <property type="match status" value="1"/>
</dbReference>
<keyword evidence="10" id="KW-1185">Reference proteome</keyword>
<feature type="transmembrane region" description="Helical" evidence="7">
    <location>
        <begin position="180"/>
        <end position="198"/>
    </location>
</feature>
<feature type="transmembrane region" description="Helical" evidence="7">
    <location>
        <begin position="268"/>
        <end position="286"/>
    </location>
</feature>
<evidence type="ECO:0000256" key="7">
    <source>
        <dbReference type="SAM" id="Phobius"/>
    </source>
</evidence>
<dbReference type="Pfam" id="PF07690">
    <property type="entry name" value="MFS_1"/>
    <property type="match status" value="2"/>
</dbReference>
<feature type="transmembrane region" description="Helical" evidence="7">
    <location>
        <begin position="58"/>
        <end position="76"/>
    </location>
</feature>
<dbReference type="InterPro" id="IPR036259">
    <property type="entry name" value="MFS_trans_sf"/>
</dbReference>
<reference evidence="10" key="1">
    <citation type="submission" date="2017-06" db="EMBL/GenBank/DDBJ databases">
        <authorList>
            <person name="Cremers G."/>
        </authorList>
    </citation>
    <scope>NUCLEOTIDE SEQUENCE [LARGE SCALE GENOMIC DNA]</scope>
</reference>
<feature type="transmembrane region" description="Helical" evidence="7">
    <location>
        <begin position="88"/>
        <end position="106"/>
    </location>
</feature>
<feature type="transmembrane region" description="Helical" evidence="7">
    <location>
        <begin position="21"/>
        <end position="38"/>
    </location>
</feature>
<accession>A0A284VM81</accession>
<evidence type="ECO:0000313" key="10">
    <source>
        <dbReference type="Proteomes" id="UP000218615"/>
    </source>
</evidence>
<gene>
    <name evidence="9" type="ORF">MNV_1780001</name>
</gene>
<dbReference type="InterPro" id="IPR020846">
    <property type="entry name" value="MFS_dom"/>
</dbReference>
<dbReference type="OrthoDB" id="117970at2157"/>
<evidence type="ECO:0000256" key="1">
    <source>
        <dbReference type="ARBA" id="ARBA00004651"/>
    </source>
</evidence>
<dbReference type="SUPFAM" id="SSF103473">
    <property type="entry name" value="MFS general substrate transporter"/>
    <property type="match status" value="1"/>
</dbReference>
<dbReference type="Proteomes" id="UP000218615">
    <property type="component" value="Unassembled WGS sequence"/>
</dbReference>
<evidence type="ECO:0000313" key="9">
    <source>
        <dbReference type="EMBL" id="SNQ60364.1"/>
    </source>
</evidence>
<dbReference type="GO" id="GO:0005886">
    <property type="term" value="C:plasma membrane"/>
    <property type="evidence" value="ECO:0007669"/>
    <property type="project" value="UniProtKB-SubCell"/>
</dbReference>
<dbReference type="STRING" id="1392998.ANME2D_03067"/>
<evidence type="ECO:0000256" key="2">
    <source>
        <dbReference type="ARBA" id="ARBA00022448"/>
    </source>
</evidence>
<name>A0A284VM81_9EURY</name>
<evidence type="ECO:0000256" key="4">
    <source>
        <dbReference type="ARBA" id="ARBA00022692"/>
    </source>
</evidence>
<dbReference type="InterPro" id="IPR011701">
    <property type="entry name" value="MFS"/>
</dbReference>
<dbReference type="PANTHER" id="PTHR23517">
    <property type="entry name" value="RESISTANCE PROTEIN MDTM, PUTATIVE-RELATED-RELATED"/>
    <property type="match status" value="1"/>
</dbReference>
<evidence type="ECO:0000256" key="6">
    <source>
        <dbReference type="ARBA" id="ARBA00023136"/>
    </source>
</evidence>
<dbReference type="EMBL" id="FZMP01000088">
    <property type="protein sequence ID" value="SNQ60364.1"/>
    <property type="molecule type" value="Genomic_DNA"/>
</dbReference>
<keyword evidence="5 7" id="KW-1133">Transmembrane helix</keyword>
<dbReference type="CDD" id="cd17325">
    <property type="entry name" value="MFS_MdtG_SLC18_like"/>
    <property type="match status" value="1"/>
</dbReference>
<dbReference type="InterPro" id="IPR050171">
    <property type="entry name" value="MFS_Transporters"/>
</dbReference>
<feature type="transmembrane region" description="Helical" evidence="7">
    <location>
        <begin position="153"/>
        <end position="174"/>
    </location>
</feature>
<organism evidence="9 10">
    <name type="scientific">Candidatus Methanoperedens nitratireducens</name>
    <dbReference type="NCBI Taxonomy" id="1392998"/>
    <lineage>
        <taxon>Archaea</taxon>
        <taxon>Methanobacteriati</taxon>
        <taxon>Methanobacteriota</taxon>
        <taxon>Stenosarchaea group</taxon>
        <taxon>Methanomicrobia</taxon>
        <taxon>Methanosarcinales</taxon>
        <taxon>ANME-2 cluster</taxon>
        <taxon>Candidatus Methanoperedentaceae</taxon>
        <taxon>Candidatus Methanoperedens</taxon>
    </lineage>
</organism>
<keyword evidence="4 7" id="KW-0812">Transmembrane</keyword>
<comment type="subcellular location">
    <subcellularLocation>
        <location evidence="1">Cell membrane</location>
        <topology evidence="1">Multi-pass membrane protein</topology>
    </subcellularLocation>
</comment>